<organism evidence="2 3">
    <name type="scientific">Roseimicrobium gellanilyticum</name>
    <dbReference type="NCBI Taxonomy" id="748857"/>
    <lineage>
        <taxon>Bacteria</taxon>
        <taxon>Pseudomonadati</taxon>
        <taxon>Verrucomicrobiota</taxon>
        <taxon>Verrucomicrobiia</taxon>
        <taxon>Verrucomicrobiales</taxon>
        <taxon>Verrucomicrobiaceae</taxon>
        <taxon>Roseimicrobium</taxon>
    </lineage>
</organism>
<dbReference type="Gene3D" id="1.10.510.10">
    <property type="entry name" value="Transferase(Phosphotransferase) domain 1"/>
    <property type="match status" value="1"/>
</dbReference>
<proteinExistence type="predicted"/>
<dbReference type="RefSeq" id="WP_113962069.1">
    <property type="nucleotide sequence ID" value="NZ_QNRR01000018.1"/>
</dbReference>
<dbReference type="EMBL" id="QNRR01000018">
    <property type="protein sequence ID" value="RBP36124.1"/>
    <property type="molecule type" value="Genomic_DNA"/>
</dbReference>
<dbReference type="InterPro" id="IPR000719">
    <property type="entry name" value="Prot_kinase_dom"/>
</dbReference>
<accession>A0A366H499</accession>
<keyword evidence="3" id="KW-1185">Reference proteome</keyword>
<dbReference type="SUPFAM" id="SSF56112">
    <property type="entry name" value="Protein kinase-like (PK-like)"/>
    <property type="match status" value="1"/>
</dbReference>
<dbReference type="GO" id="GO:0005524">
    <property type="term" value="F:ATP binding"/>
    <property type="evidence" value="ECO:0007669"/>
    <property type="project" value="InterPro"/>
</dbReference>
<keyword evidence="2" id="KW-0418">Kinase</keyword>
<sequence length="314" mass="33820">MAWVALNCPQCSAPLPRVAIWRSVKCASCGALITRTESVVNRDTFRQSLIRARQHAGAFGGDLECGGDSYRLMQHLGNGEISQVYLAQRLGPMPFLATIKVSTAPTAARQYAREAEILRDLQAAENGAASAYCLQHLPVVVAQGVVAGSSAKHALVMKHPNGFWGSLAALNERFPQGLDPRHAVWIWRRLLDVLQFIHAQGWSHGDVRPEHGLVHPADHGVRMIGWGSAQKSASTKDQGRDLQRSARVVLVLLSGSGAHGSLPGTVPRELSQLVTQASEDEAFCRQHGAAGLDSLLRSTARSAFGPPSFVHLAV</sequence>
<gene>
    <name evidence="2" type="ORF">DES53_11874</name>
</gene>
<dbReference type="OrthoDB" id="583109at2"/>
<name>A0A366H499_9BACT</name>
<dbReference type="PROSITE" id="PS50011">
    <property type="entry name" value="PROTEIN_KINASE_DOM"/>
    <property type="match status" value="1"/>
</dbReference>
<evidence type="ECO:0000259" key="1">
    <source>
        <dbReference type="PROSITE" id="PS50011"/>
    </source>
</evidence>
<comment type="caution">
    <text evidence="2">The sequence shown here is derived from an EMBL/GenBank/DDBJ whole genome shotgun (WGS) entry which is preliminary data.</text>
</comment>
<evidence type="ECO:0000313" key="2">
    <source>
        <dbReference type="EMBL" id="RBP36124.1"/>
    </source>
</evidence>
<keyword evidence="2" id="KW-0808">Transferase</keyword>
<dbReference type="Proteomes" id="UP000253426">
    <property type="component" value="Unassembled WGS sequence"/>
</dbReference>
<dbReference type="InterPro" id="IPR011009">
    <property type="entry name" value="Kinase-like_dom_sf"/>
</dbReference>
<dbReference type="GO" id="GO:0004672">
    <property type="term" value="F:protein kinase activity"/>
    <property type="evidence" value="ECO:0007669"/>
    <property type="project" value="InterPro"/>
</dbReference>
<protein>
    <submittedName>
        <fullName evidence="2">Protein kinase-like protein</fullName>
    </submittedName>
</protein>
<feature type="domain" description="Protein kinase" evidence="1">
    <location>
        <begin position="70"/>
        <end position="314"/>
    </location>
</feature>
<reference evidence="2 3" key="1">
    <citation type="submission" date="2018-06" db="EMBL/GenBank/DDBJ databases">
        <title>Genomic Encyclopedia of Type Strains, Phase IV (KMG-IV): sequencing the most valuable type-strain genomes for metagenomic binning, comparative biology and taxonomic classification.</title>
        <authorList>
            <person name="Goeker M."/>
        </authorList>
    </citation>
    <scope>NUCLEOTIDE SEQUENCE [LARGE SCALE GENOMIC DNA]</scope>
    <source>
        <strain evidence="2 3">DSM 25532</strain>
    </source>
</reference>
<evidence type="ECO:0000313" key="3">
    <source>
        <dbReference type="Proteomes" id="UP000253426"/>
    </source>
</evidence>
<dbReference type="AlphaFoldDB" id="A0A366H499"/>